<proteinExistence type="predicted"/>
<comment type="caution">
    <text evidence="3">The sequence shown here is derived from an EMBL/GenBank/DDBJ whole genome shotgun (WGS) entry which is preliminary data.</text>
</comment>
<feature type="region of interest" description="Disordered" evidence="2">
    <location>
        <begin position="186"/>
        <end position="215"/>
    </location>
</feature>
<reference evidence="3 4" key="1">
    <citation type="submission" date="2016-07" db="EMBL/GenBank/DDBJ databases">
        <title>Pervasive Adenine N6-methylation of Active Genes in Fungi.</title>
        <authorList>
            <consortium name="DOE Joint Genome Institute"/>
            <person name="Mondo S.J."/>
            <person name="Dannebaum R.O."/>
            <person name="Kuo R.C."/>
            <person name="Labutti K."/>
            <person name="Haridas S."/>
            <person name="Kuo A."/>
            <person name="Salamov A."/>
            <person name="Ahrendt S.R."/>
            <person name="Lipzen A."/>
            <person name="Sullivan W."/>
            <person name="Andreopoulos W.B."/>
            <person name="Clum A."/>
            <person name="Lindquist E."/>
            <person name="Daum C."/>
            <person name="Ramamoorthy G.K."/>
            <person name="Gryganskyi A."/>
            <person name="Culley D."/>
            <person name="Magnuson J.K."/>
            <person name="James T.Y."/>
            <person name="O'Malley M.A."/>
            <person name="Stajich J.E."/>
            <person name="Spatafora J.W."/>
            <person name="Visel A."/>
            <person name="Grigoriev I.V."/>
        </authorList>
    </citation>
    <scope>NUCLEOTIDE SEQUENCE [LARGE SCALE GENOMIC DNA]</scope>
    <source>
        <strain evidence="3 4">CBS 115471</strain>
    </source>
</reference>
<gene>
    <name evidence="3" type="ORF">BCR34DRAFT_555131</name>
</gene>
<organism evidence="3 4">
    <name type="scientific">Clohesyomyces aquaticus</name>
    <dbReference type="NCBI Taxonomy" id="1231657"/>
    <lineage>
        <taxon>Eukaryota</taxon>
        <taxon>Fungi</taxon>
        <taxon>Dikarya</taxon>
        <taxon>Ascomycota</taxon>
        <taxon>Pezizomycotina</taxon>
        <taxon>Dothideomycetes</taxon>
        <taxon>Pleosporomycetidae</taxon>
        <taxon>Pleosporales</taxon>
        <taxon>Lindgomycetaceae</taxon>
        <taxon>Clohesyomyces</taxon>
    </lineage>
</organism>
<feature type="region of interest" description="Disordered" evidence="2">
    <location>
        <begin position="1"/>
        <end position="68"/>
    </location>
</feature>
<dbReference type="OrthoDB" id="5377009at2759"/>
<name>A0A1Y2A6A4_9PLEO</name>
<evidence type="ECO:0000256" key="2">
    <source>
        <dbReference type="SAM" id="MobiDB-lite"/>
    </source>
</evidence>
<accession>A0A1Y2A6A4</accession>
<dbReference type="Proteomes" id="UP000193144">
    <property type="component" value="Unassembled WGS sequence"/>
</dbReference>
<feature type="region of interest" description="Disordered" evidence="2">
    <location>
        <begin position="416"/>
        <end position="452"/>
    </location>
</feature>
<sequence>MSFNHASPRSYPPHLHQTPSASHATHCSLRGGAHPLKQNPPSILEEDSSTFEEVDIHEPIRPPPSALTAATAYDPHQAQLDDYNASHHIGHQRSLTDSFFDNCRPLVNRATSTIQQHTSRTSFHSPTKSLASFIPSRTAIESTASQPKLKAGAKVISDWFNGSSEYPDHEYESEEEDEGNMMAGIFNRSPGLTRSATETTPKQSRPTSAQTQTPTTGSKFAWLLSTQKNAALPPPVPSPTYHNPSDELLTLKISQTLFPHGPVDPLDPSAFHDLLSNAETLLTRYQNSYRALSCAMSDARAEQSAQDDELDEAETRVRHLKMQLETMASRASEQDAQMQRLMEELTFERRARKEEEEARKRSLALIRGPCPAHMSCGSDVAGPRRRNRVSNSDISVDSGFESECESEAASIFSRANRPMSPTDTIPSSVGGSELDSPIDTTPKGKRPQPFERRSIYDKVLHDGAEFEKGSWGCSNCEGGAQAAVWGRLAKEREESSILRRRVAELEDAVEGALNVVDGPWETELRAFMRALSVCAFSEGMARDRDTNHCISVERCDLGCNICLLCQTIFSSIYAVEPASDEGVGITSYNIPDARPEMQTSRPES</sequence>
<keyword evidence="1" id="KW-0175">Coiled coil</keyword>
<dbReference type="EMBL" id="MCFA01000011">
    <property type="protein sequence ID" value="ORY17575.1"/>
    <property type="molecule type" value="Genomic_DNA"/>
</dbReference>
<evidence type="ECO:0000256" key="1">
    <source>
        <dbReference type="SAM" id="Coils"/>
    </source>
</evidence>
<evidence type="ECO:0000313" key="4">
    <source>
        <dbReference type="Proteomes" id="UP000193144"/>
    </source>
</evidence>
<protein>
    <submittedName>
        <fullName evidence="3">Uncharacterized protein</fullName>
    </submittedName>
</protein>
<dbReference type="AlphaFoldDB" id="A0A1Y2A6A4"/>
<feature type="region of interest" description="Disordered" evidence="2">
    <location>
        <begin position="376"/>
        <end position="400"/>
    </location>
</feature>
<feature type="compositionally biased region" description="Polar residues" evidence="2">
    <location>
        <begin position="419"/>
        <end position="430"/>
    </location>
</feature>
<keyword evidence="4" id="KW-1185">Reference proteome</keyword>
<feature type="compositionally biased region" description="Acidic residues" evidence="2">
    <location>
        <begin position="44"/>
        <end position="53"/>
    </location>
</feature>
<evidence type="ECO:0000313" key="3">
    <source>
        <dbReference type="EMBL" id="ORY17575.1"/>
    </source>
</evidence>
<feature type="compositionally biased region" description="Polar residues" evidence="2">
    <location>
        <begin position="190"/>
        <end position="215"/>
    </location>
</feature>
<feature type="coiled-coil region" evidence="1">
    <location>
        <begin position="296"/>
        <end position="358"/>
    </location>
</feature>